<dbReference type="CDD" id="cd14978">
    <property type="entry name" value="7tmA_FMRFamide_R-like"/>
    <property type="match status" value="1"/>
</dbReference>
<comment type="similarity">
    <text evidence="2">Belongs to the G-protein coupled receptor 1 family.</text>
</comment>
<keyword evidence="4 7" id="KW-1133">Transmembrane helix</keyword>
<keyword evidence="3 7" id="KW-0812">Transmembrane</keyword>
<accession>A0A182RBX4</accession>
<dbReference type="Pfam" id="PF00001">
    <property type="entry name" value="7tm_1"/>
    <property type="match status" value="1"/>
</dbReference>
<dbReference type="EnsemblMetazoa" id="AFUN003689-RA">
    <property type="protein sequence ID" value="AFUN003689-PA"/>
    <property type="gene ID" value="AFUN003689"/>
</dbReference>
<dbReference type="Gene3D" id="1.20.1070.10">
    <property type="entry name" value="Rhodopsin 7-helix transmembrane proteins"/>
    <property type="match status" value="1"/>
</dbReference>
<feature type="transmembrane region" description="Helical" evidence="7">
    <location>
        <begin position="310"/>
        <end position="330"/>
    </location>
</feature>
<dbReference type="VEuPathDB" id="VectorBase:AFUN2_009180"/>
<feature type="compositionally biased region" description="Polar residues" evidence="6">
    <location>
        <begin position="400"/>
        <end position="419"/>
    </location>
</feature>
<evidence type="ECO:0000256" key="2">
    <source>
        <dbReference type="ARBA" id="ARBA00010663"/>
    </source>
</evidence>
<dbReference type="SMART" id="SM01381">
    <property type="entry name" value="7TM_GPCR_Srsx"/>
    <property type="match status" value="1"/>
</dbReference>
<feature type="region of interest" description="Disordered" evidence="6">
    <location>
        <begin position="392"/>
        <end position="419"/>
    </location>
</feature>
<feature type="transmembrane region" description="Helical" evidence="7">
    <location>
        <begin position="350"/>
        <end position="369"/>
    </location>
</feature>
<evidence type="ECO:0000256" key="1">
    <source>
        <dbReference type="ARBA" id="ARBA00004370"/>
    </source>
</evidence>
<dbReference type="InterPro" id="IPR052954">
    <property type="entry name" value="GPCR-Ligand_Int"/>
</dbReference>
<sequence>MNVSNIDYEVHHLLLGNGSVSGSGGGGVGGSSSSTSGTTVGTTFGDESAIGSNLTARIVGSNESILTIVSCYDDYLPNELLVEFEFWISGVVMNVVALIGILGNIFSMVILSRPQMRSSINYLLIGLARCDTVLILTSVLIFGLCAIYPHTGYLYYYHYQIFPKISLVVYPLAMIAQTASVYLTLTVTLERYVAVCHPLRARALCTYGRARLYVVGILIFSILYNLPRFWEVTLISSTHPDTGLIIYCVKASDMRTNETYIKVYIHWLYMIFVYFLPFSLISFFNLMIYRQVRRANKERQRLSRSEKREIGLATMLICVVIVFLLCNLPAMMINIVEAFYSVIIEYMVKVSNLLVTINSSVNFFIYVIFGEKFKRIFLLLFCKPRGRQSPDDGLIHDDSSFSNGDASNRNSGRFQRVGTTRSTSTKLSNCSMRTIRTTVRSTRAPSPGPIVYYPARETLPRITQPPTITRSSSMFPDWSNGRGENGTNGGIMMASSGF</sequence>
<feature type="domain" description="G-protein coupled receptors family 1 profile" evidence="8">
    <location>
        <begin position="103"/>
        <end position="366"/>
    </location>
</feature>
<evidence type="ECO:0000256" key="3">
    <source>
        <dbReference type="ARBA" id="ARBA00022692"/>
    </source>
</evidence>
<dbReference type="PRINTS" id="PR00237">
    <property type="entry name" value="GPCRRHODOPSN"/>
</dbReference>
<dbReference type="PANTHER" id="PTHR46641:SF2">
    <property type="entry name" value="FMRFAMIDE RECEPTOR"/>
    <property type="match status" value="1"/>
</dbReference>
<dbReference type="GO" id="GO:0004930">
    <property type="term" value="F:G protein-coupled receptor activity"/>
    <property type="evidence" value="ECO:0007669"/>
    <property type="project" value="InterPro"/>
</dbReference>
<evidence type="ECO:0000256" key="5">
    <source>
        <dbReference type="ARBA" id="ARBA00023136"/>
    </source>
</evidence>
<dbReference type="GO" id="GO:0016020">
    <property type="term" value="C:membrane"/>
    <property type="evidence" value="ECO:0007669"/>
    <property type="project" value="UniProtKB-SubCell"/>
</dbReference>
<evidence type="ECO:0000256" key="6">
    <source>
        <dbReference type="SAM" id="MobiDB-lite"/>
    </source>
</evidence>
<proteinExistence type="inferred from homology"/>
<feature type="transmembrane region" description="Helical" evidence="7">
    <location>
        <begin position="264"/>
        <end position="289"/>
    </location>
</feature>
<dbReference type="PANTHER" id="PTHR46641">
    <property type="entry name" value="FMRFAMIDE RECEPTOR-RELATED"/>
    <property type="match status" value="1"/>
</dbReference>
<feature type="region of interest" description="Disordered" evidence="6">
    <location>
        <begin position="463"/>
        <end position="498"/>
    </location>
</feature>
<dbReference type="SUPFAM" id="SSF81321">
    <property type="entry name" value="Family A G protein-coupled receptor-like"/>
    <property type="match status" value="1"/>
</dbReference>
<comment type="subcellular location">
    <subcellularLocation>
        <location evidence="1">Membrane</location>
    </subcellularLocation>
</comment>
<evidence type="ECO:0000256" key="7">
    <source>
        <dbReference type="SAM" id="Phobius"/>
    </source>
</evidence>
<feature type="transmembrane region" description="Helical" evidence="7">
    <location>
        <begin position="132"/>
        <end position="156"/>
    </location>
</feature>
<dbReference type="STRING" id="62324.A0A182RBX4"/>
<feature type="compositionally biased region" description="Polar residues" evidence="6">
    <location>
        <begin position="464"/>
        <end position="474"/>
    </location>
</feature>
<reference evidence="9" key="1">
    <citation type="submission" date="2020-05" db="UniProtKB">
        <authorList>
            <consortium name="EnsemblMetazoa"/>
        </authorList>
    </citation>
    <scope>IDENTIFICATION</scope>
    <source>
        <strain evidence="9">FUMOZ</strain>
    </source>
</reference>
<feature type="transmembrane region" description="Helical" evidence="7">
    <location>
        <begin position="168"/>
        <end position="189"/>
    </location>
</feature>
<name>A0A182RBX4_ANOFN</name>
<evidence type="ECO:0000313" key="9">
    <source>
        <dbReference type="EnsemblMetazoa" id="AFUN003689-PA"/>
    </source>
</evidence>
<dbReference type="InterPro" id="IPR017452">
    <property type="entry name" value="GPCR_Rhodpsn_7TM"/>
</dbReference>
<dbReference type="PROSITE" id="PS50262">
    <property type="entry name" value="G_PROTEIN_RECEP_F1_2"/>
    <property type="match status" value="1"/>
</dbReference>
<feature type="transmembrane region" description="Helical" evidence="7">
    <location>
        <begin position="210"/>
        <end position="227"/>
    </location>
</feature>
<organism evidence="9">
    <name type="scientific">Anopheles funestus</name>
    <name type="common">African malaria mosquito</name>
    <dbReference type="NCBI Taxonomy" id="62324"/>
    <lineage>
        <taxon>Eukaryota</taxon>
        <taxon>Metazoa</taxon>
        <taxon>Ecdysozoa</taxon>
        <taxon>Arthropoda</taxon>
        <taxon>Hexapoda</taxon>
        <taxon>Insecta</taxon>
        <taxon>Pterygota</taxon>
        <taxon>Neoptera</taxon>
        <taxon>Endopterygota</taxon>
        <taxon>Diptera</taxon>
        <taxon>Nematocera</taxon>
        <taxon>Culicoidea</taxon>
        <taxon>Culicidae</taxon>
        <taxon>Anophelinae</taxon>
        <taxon>Anopheles</taxon>
    </lineage>
</organism>
<evidence type="ECO:0000256" key="4">
    <source>
        <dbReference type="ARBA" id="ARBA00022989"/>
    </source>
</evidence>
<protein>
    <recommendedName>
        <fullName evidence="8">G-protein coupled receptors family 1 profile domain-containing protein</fullName>
    </recommendedName>
</protein>
<dbReference type="InterPro" id="IPR000276">
    <property type="entry name" value="GPCR_Rhodpsn"/>
</dbReference>
<dbReference type="AlphaFoldDB" id="A0A182RBX4"/>
<keyword evidence="5 7" id="KW-0472">Membrane</keyword>
<feature type="transmembrane region" description="Helical" evidence="7">
    <location>
        <begin position="86"/>
        <end position="111"/>
    </location>
</feature>
<evidence type="ECO:0000259" key="8">
    <source>
        <dbReference type="PROSITE" id="PS50262"/>
    </source>
</evidence>
<dbReference type="VEuPathDB" id="VectorBase:AFUN003689"/>